<dbReference type="RefSeq" id="WP_304121429.1">
    <property type="nucleotide sequence ID" value="NZ_DYZA01000078.1"/>
</dbReference>
<evidence type="ECO:0000313" key="12">
    <source>
        <dbReference type="Proteomes" id="UP000698963"/>
    </source>
</evidence>
<dbReference type="GO" id="GO:0015297">
    <property type="term" value="F:antiporter activity"/>
    <property type="evidence" value="ECO:0007669"/>
    <property type="project" value="UniProtKB-KW"/>
</dbReference>
<evidence type="ECO:0000256" key="9">
    <source>
        <dbReference type="SAM" id="Phobius"/>
    </source>
</evidence>
<dbReference type="Proteomes" id="UP000698963">
    <property type="component" value="Unassembled WGS sequence"/>
</dbReference>
<dbReference type="Pfam" id="PF03553">
    <property type="entry name" value="Na_H_antiporter"/>
    <property type="match status" value="1"/>
</dbReference>
<keyword evidence="7 9" id="KW-0472">Membrane</keyword>
<evidence type="ECO:0000256" key="3">
    <source>
        <dbReference type="ARBA" id="ARBA00022449"/>
    </source>
</evidence>
<gene>
    <name evidence="11" type="ORF">K8W16_04275</name>
</gene>
<sequence length="457" mass="49393">MPSPKDRVTRGQLVTLGLFICGLAGCVLSGISLLWALGFGLVCFSGYARSVGLSFPVIAKLLLQGVLRIANILTIFTLIGMLTGVWRISGTIPLLIDTALSLIDPTFFVLWSFLLCAALSSLIGTAFGTVSTLGVVCMLIAHTADFNEVLVGGAILSGIYVGDRCSPMSSSAALVCALTHTDIYGNFKRMLRNGALPFFLTCLGYALLSLLGPEHVMPEGATDALRGYFRFNFWVLLPALIILIFGMLRIDVKKAMTTSIVAASGAAFIFQGASPSALLSSMVLGYQAPFEELATLSGGGIISMADVAAIVAISSSYSALFEKSGLLDSFEYMIERLALHIGAFRATTLVGLLTTGLSCNQTLSIILTRQLCAHAQHNRREMAMYLENSVVVLSAVLPWSIAFSMCGLTLQQGPEIIPFALYLWMLPLYWCLRSRNMHQSCPRPFFQFLLAKKHHRD</sequence>
<evidence type="ECO:0000256" key="5">
    <source>
        <dbReference type="ARBA" id="ARBA00022692"/>
    </source>
</evidence>
<reference evidence="11" key="1">
    <citation type="journal article" date="2021" name="PeerJ">
        <title>Extensive microbial diversity within the chicken gut microbiome revealed by metagenomics and culture.</title>
        <authorList>
            <person name="Gilroy R."/>
            <person name="Ravi A."/>
            <person name="Getino M."/>
            <person name="Pursley I."/>
            <person name="Horton D.L."/>
            <person name="Alikhan N.F."/>
            <person name="Baker D."/>
            <person name="Gharbi K."/>
            <person name="Hall N."/>
            <person name="Watson M."/>
            <person name="Adriaenssens E.M."/>
            <person name="Foster-Nyarko E."/>
            <person name="Jarju S."/>
            <person name="Secka A."/>
            <person name="Antonio M."/>
            <person name="Oren A."/>
            <person name="Chaudhuri R.R."/>
            <person name="La Ragione R."/>
            <person name="Hildebrand F."/>
            <person name="Pallen M.J."/>
        </authorList>
    </citation>
    <scope>NUCLEOTIDE SEQUENCE</scope>
    <source>
        <strain evidence="11">ChiGjej2B2-19336</strain>
    </source>
</reference>
<evidence type="ECO:0000256" key="2">
    <source>
        <dbReference type="ARBA" id="ARBA00022448"/>
    </source>
</evidence>
<keyword evidence="5 9" id="KW-0812">Transmembrane</keyword>
<protein>
    <submittedName>
        <fullName evidence="11">Sodium:proton antiporter</fullName>
    </submittedName>
</protein>
<dbReference type="EMBL" id="DYZA01000078">
    <property type="protein sequence ID" value="HJD96846.1"/>
    <property type="molecule type" value="Genomic_DNA"/>
</dbReference>
<evidence type="ECO:0000313" key="11">
    <source>
        <dbReference type="EMBL" id="HJD96846.1"/>
    </source>
</evidence>
<reference evidence="11" key="2">
    <citation type="submission" date="2021-09" db="EMBL/GenBank/DDBJ databases">
        <authorList>
            <person name="Gilroy R."/>
        </authorList>
    </citation>
    <scope>NUCLEOTIDE SEQUENCE</scope>
    <source>
        <strain evidence="11">ChiGjej2B2-19336</strain>
    </source>
</reference>
<keyword evidence="4" id="KW-1003">Cell membrane</keyword>
<dbReference type="GO" id="GO:0005886">
    <property type="term" value="C:plasma membrane"/>
    <property type="evidence" value="ECO:0007669"/>
    <property type="project" value="UniProtKB-SubCell"/>
</dbReference>
<evidence type="ECO:0000256" key="6">
    <source>
        <dbReference type="ARBA" id="ARBA00022989"/>
    </source>
</evidence>
<keyword evidence="6 9" id="KW-1133">Transmembrane helix</keyword>
<dbReference type="PROSITE" id="PS51257">
    <property type="entry name" value="PROKAR_LIPOPROTEIN"/>
    <property type="match status" value="1"/>
</dbReference>
<keyword evidence="3" id="KW-0050">Antiport</keyword>
<feature type="transmembrane region" description="Helical" evidence="9">
    <location>
        <begin position="416"/>
        <end position="432"/>
    </location>
</feature>
<keyword evidence="2" id="KW-0813">Transport</keyword>
<proteinExistence type="inferred from homology"/>
<name>A0A921DRB2_9BACT</name>
<dbReference type="InterPro" id="IPR018461">
    <property type="entry name" value="Na/H_Antiport_NhaC-like_C"/>
</dbReference>
<comment type="subcellular location">
    <subcellularLocation>
        <location evidence="1">Cell membrane</location>
        <topology evidence="1">Multi-pass membrane protein</topology>
    </subcellularLocation>
</comment>
<feature type="transmembrane region" description="Helical" evidence="9">
    <location>
        <begin position="231"/>
        <end position="248"/>
    </location>
</feature>
<feature type="transmembrane region" description="Helical" evidence="9">
    <location>
        <begin position="12"/>
        <end position="38"/>
    </location>
</feature>
<organism evidence="11 12">
    <name type="scientific">Mailhella massiliensis</name>
    <dbReference type="NCBI Taxonomy" id="1903261"/>
    <lineage>
        <taxon>Bacteria</taxon>
        <taxon>Pseudomonadati</taxon>
        <taxon>Thermodesulfobacteriota</taxon>
        <taxon>Desulfovibrionia</taxon>
        <taxon>Desulfovibrionales</taxon>
        <taxon>Desulfovibrionaceae</taxon>
        <taxon>Mailhella</taxon>
    </lineage>
</organism>
<feature type="domain" description="Na+/H+ antiporter NhaC-like C-terminal" evidence="10">
    <location>
        <begin position="158"/>
        <end position="428"/>
    </location>
</feature>
<feature type="transmembrane region" description="Helical" evidence="9">
    <location>
        <begin position="108"/>
        <end position="141"/>
    </location>
</feature>
<feature type="transmembrane region" description="Helical" evidence="9">
    <location>
        <begin position="70"/>
        <end position="88"/>
    </location>
</feature>
<feature type="transmembrane region" description="Helical" evidence="9">
    <location>
        <begin position="293"/>
        <end position="313"/>
    </location>
</feature>
<dbReference type="InterPro" id="IPR052180">
    <property type="entry name" value="NhaC_Na-H+_Antiporter"/>
</dbReference>
<feature type="transmembrane region" description="Helical" evidence="9">
    <location>
        <begin position="389"/>
        <end position="410"/>
    </location>
</feature>
<feature type="transmembrane region" description="Helical" evidence="9">
    <location>
        <begin position="194"/>
        <end position="211"/>
    </location>
</feature>
<evidence type="ECO:0000256" key="8">
    <source>
        <dbReference type="ARBA" id="ARBA00038435"/>
    </source>
</evidence>
<dbReference type="PANTHER" id="PTHR33451">
    <property type="entry name" value="MALATE-2H(+)/NA(+)-LACTATE ANTIPORTER"/>
    <property type="match status" value="1"/>
</dbReference>
<comment type="caution">
    <text evidence="11">The sequence shown here is derived from an EMBL/GenBank/DDBJ whole genome shotgun (WGS) entry which is preliminary data.</text>
</comment>
<feature type="transmembrane region" description="Helical" evidence="9">
    <location>
        <begin position="255"/>
        <end position="273"/>
    </location>
</feature>
<evidence type="ECO:0000256" key="4">
    <source>
        <dbReference type="ARBA" id="ARBA00022475"/>
    </source>
</evidence>
<accession>A0A921DRB2</accession>
<dbReference type="AlphaFoldDB" id="A0A921DRB2"/>
<dbReference type="PANTHER" id="PTHR33451:SF3">
    <property type="entry name" value="MALATE-2H(+)_NA(+)-LACTATE ANTIPORTER"/>
    <property type="match status" value="1"/>
</dbReference>
<evidence type="ECO:0000256" key="7">
    <source>
        <dbReference type="ARBA" id="ARBA00023136"/>
    </source>
</evidence>
<evidence type="ECO:0000259" key="10">
    <source>
        <dbReference type="Pfam" id="PF03553"/>
    </source>
</evidence>
<comment type="similarity">
    <text evidence="8">Belongs to the NhaC Na(+)/H(+) (TC 2.A.35) antiporter family.</text>
</comment>
<evidence type="ECO:0000256" key="1">
    <source>
        <dbReference type="ARBA" id="ARBA00004651"/>
    </source>
</evidence>